<feature type="signal peptide" evidence="2">
    <location>
        <begin position="1"/>
        <end position="17"/>
    </location>
</feature>
<name>A0A158QZJ9_NIPBR</name>
<feature type="chain" id="PRO_5043135736" evidence="2">
    <location>
        <begin position="18"/>
        <end position="718"/>
    </location>
</feature>
<dbReference type="STRING" id="27835.A0A158QZJ9"/>
<keyword evidence="1" id="KW-0812">Transmembrane</keyword>
<dbReference type="Proteomes" id="UP000271162">
    <property type="component" value="Unassembled WGS sequence"/>
</dbReference>
<feature type="transmembrane region" description="Helical" evidence="1">
    <location>
        <begin position="504"/>
        <end position="524"/>
    </location>
</feature>
<evidence type="ECO:0000313" key="5">
    <source>
        <dbReference type="Proteomes" id="UP000271162"/>
    </source>
</evidence>
<sequence>MYLLYPLYAALIITVFASDYPRNPYETLGIPKKASVKEIKRAYKQLAKEWHPDKNTAPEAQDRFVAISRAYELLSDPLRKERFDKFGAVDETPKSGSQFHNGFAGFEHFFGGFGGYEDGIFGKQRISLRHYTHTILEKTYSQPFLLYAYSNYCQLCFRLQAQWKTVSEDLEPLGYGIGTVNAITDGHEFYLRDVREFARDVIPRTFMLIINSHDGLSRFVNYWEQSNKIAVVVLGAAPVPRMRYLLPAMKYSHFAKFAYIHLSSPSDEVASIREDLSIKCRQCENVLIFNDLPGSGPVARLSISNINQLTMDALKNLIENNKWINLPRLSSPEYLDELCPVSSRSPRHICVILPVMDSSEDEGYLNSFRAFVRQHKAHYTELKVVLTYVYANKQADWIKPFLEKRKGDTAANRRDVLVLWRVEHMKARFTWLEAAWGESPEHFQALLGAVISQSIRLDQMASLNNMTRVLFKIDEYAPSWWTRMCRALFRMVQSAWFHITKEEAYPVLSAVATFFVILIVGYGLNYMNQESRPKKPGCRSLILLVDEQSKAKLLMQFAQYILPLRNNKTFSFGFLMVEKNLPWFRKLLEHTLPLGDGCTAKDSSSFYMKLKSINPRQTVGTVLALCGWKLYFSIYHPMHTAGSKKRQHQHFLGFDGDVDMTSDSDSDSGTAEDEVMLRRNGSTVSMENVLNEFPNWLDRLLEGSISRYYIPEWPDNLR</sequence>
<dbReference type="Gene3D" id="1.10.287.110">
    <property type="entry name" value="DnaJ domain"/>
    <property type="match status" value="1"/>
</dbReference>
<protein>
    <submittedName>
        <fullName evidence="6">DnaJ homolog subfamily C member 16 (inferred by orthology to a human protein)</fullName>
    </submittedName>
</protein>
<dbReference type="WBParaSite" id="NBR_0001024001-mRNA-1">
    <property type="protein sequence ID" value="NBR_0001024001-mRNA-1"/>
    <property type="gene ID" value="NBR_0001024001"/>
</dbReference>
<proteinExistence type="predicted"/>
<dbReference type="EMBL" id="UYSL01020277">
    <property type="protein sequence ID" value="VDL73830.1"/>
    <property type="molecule type" value="Genomic_DNA"/>
</dbReference>
<dbReference type="InterPro" id="IPR036869">
    <property type="entry name" value="J_dom_sf"/>
</dbReference>
<evidence type="ECO:0000313" key="4">
    <source>
        <dbReference type="EMBL" id="VDL73830.1"/>
    </source>
</evidence>
<keyword evidence="1" id="KW-1133">Transmembrane helix</keyword>
<keyword evidence="5" id="KW-1185">Reference proteome</keyword>
<dbReference type="PANTHER" id="PTHR44303:SF2">
    <property type="entry name" value="DNAJ HOMOLOG SUBFAMILY C MEMBER 16"/>
    <property type="match status" value="1"/>
</dbReference>
<evidence type="ECO:0000256" key="1">
    <source>
        <dbReference type="SAM" id="Phobius"/>
    </source>
</evidence>
<evidence type="ECO:0000259" key="3">
    <source>
        <dbReference type="PROSITE" id="PS50076"/>
    </source>
</evidence>
<dbReference type="SMART" id="SM00271">
    <property type="entry name" value="DnaJ"/>
    <property type="match status" value="1"/>
</dbReference>
<keyword evidence="1" id="KW-0472">Membrane</keyword>
<dbReference type="InterPro" id="IPR018253">
    <property type="entry name" value="DnaJ_domain_CS"/>
</dbReference>
<dbReference type="PROSITE" id="PS50076">
    <property type="entry name" value="DNAJ_2"/>
    <property type="match status" value="1"/>
</dbReference>
<dbReference type="Pfam" id="PF00226">
    <property type="entry name" value="DnaJ"/>
    <property type="match status" value="1"/>
</dbReference>
<accession>A0A158QZJ9</accession>
<dbReference type="PROSITE" id="PS00636">
    <property type="entry name" value="DNAJ_1"/>
    <property type="match status" value="1"/>
</dbReference>
<reference evidence="4 5" key="2">
    <citation type="submission" date="2018-11" db="EMBL/GenBank/DDBJ databases">
        <authorList>
            <consortium name="Pathogen Informatics"/>
        </authorList>
    </citation>
    <scope>NUCLEOTIDE SEQUENCE [LARGE SCALE GENOMIC DNA]</scope>
</reference>
<feature type="domain" description="J" evidence="3">
    <location>
        <begin position="23"/>
        <end position="87"/>
    </location>
</feature>
<dbReference type="OMA" id="QPEFAST"/>
<evidence type="ECO:0000313" key="6">
    <source>
        <dbReference type="WBParaSite" id="NBR_0001024001-mRNA-1"/>
    </source>
</evidence>
<dbReference type="InterPro" id="IPR001623">
    <property type="entry name" value="DnaJ_domain"/>
</dbReference>
<dbReference type="SUPFAM" id="SSF46565">
    <property type="entry name" value="Chaperone J-domain"/>
    <property type="match status" value="1"/>
</dbReference>
<dbReference type="PRINTS" id="PR00625">
    <property type="entry name" value="JDOMAIN"/>
</dbReference>
<reference evidence="6" key="1">
    <citation type="submission" date="2016-04" db="UniProtKB">
        <authorList>
            <consortium name="WormBaseParasite"/>
        </authorList>
    </citation>
    <scope>IDENTIFICATION</scope>
</reference>
<dbReference type="AlphaFoldDB" id="A0A158QZJ9"/>
<dbReference type="PANTHER" id="PTHR44303">
    <property type="entry name" value="DNAJ HOMOLOG SUBFAMILY C MEMBER 16"/>
    <property type="match status" value="1"/>
</dbReference>
<gene>
    <name evidence="4" type="ORF">NBR_LOCUS10241</name>
</gene>
<dbReference type="InterPro" id="IPR052448">
    <property type="entry name" value="DnaJ_C16_autophagy_reg"/>
</dbReference>
<evidence type="ECO:0000256" key="2">
    <source>
        <dbReference type="SAM" id="SignalP"/>
    </source>
</evidence>
<keyword evidence="2" id="KW-0732">Signal</keyword>
<organism evidence="6">
    <name type="scientific">Nippostrongylus brasiliensis</name>
    <name type="common">Rat hookworm</name>
    <dbReference type="NCBI Taxonomy" id="27835"/>
    <lineage>
        <taxon>Eukaryota</taxon>
        <taxon>Metazoa</taxon>
        <taxon>Ecdysozoa</taxon>
        <taxon>Nematoda</taxon>
        <taxon>Chromadorea</taxon>
        <taxon>Rhabditida</taxon>
        <taxon>Rhabditina</taxon>
        <taxon>Rhabditomorpha</taxon>
        <taxon>Strongyloidea</taxon>
        <taxon>Heligmosomidae</taxon>
        <taxon>Nippostrongylus</taxon>
    </lineage>
</organism>
<dbReference type="CDD" id="cd06257">
    <property type="entry name" value="DnaJ"/>
    <property type="match status" value="1"/>
</dbReference>